<dbReference type="InterPro" id="IPR031563">
    <property type="entry name" value="MOT1/MOT2"/>
</dbReference>
<proteinExistence type="predicted"/>
<feature type="transmembrane region" description="Helical" evidence="1">
    <location>
        <begin position="391"/>
        <end position="410"/>
    </location>
</feature>
<keyword evidence="1" id="KW-0812">Transmembrane</keyword>
<reference evidence="2 3" key="1">
    <citation type="submission" date="2019-07" db="EMBL/GenBank/DDBJ databases">
        <title>Genomics analysis of Aphanomyces spp. identifies a new class of oomycete effector associated with host adaptation.</title>
        <authorList>
            <person name="Gaulin E."/>
        </authorList>
    </citation>
    <scope>NUCLEOTIDE SEQUENCE [LARGE SCALE GENOMIC DNA]</scope>
    <source>
        <strain evidence="2 3">ATCC 201684</strain>
    </source>
</reference>
<evidence type="ECO:0000313" key="2">
    <source>
        <dbReference type="EMBL" id="KAF0734151.1"/>
    </source>
</evidence>
<feature type="transmembrane region" description="Helical" evidence="1">
    <location>
        <begin position="201"/>
        <end position="220"/>
    </location>
</feature>
<evidence type="ECO:0008006" key="4">
    <source>
        <dbReference type="Google" id="ProtNLM"/>
    </source>
</evidence>
<dbReference type="PANTHER" id="PTHR31970">
    <property type="match status" value="1"/>
</dbReference>
<keyword evidence="1" id="KW-1133">Transmembrane helix</keyword>
<dbReference type="GO" id="GO:0015098">
    <property type="term" value="F:molybdate ion transmembrane transporter activity"/>
    <property type="evidence" value="ECO:0007669"/>
    <property type="project" value="InterPro"/>
</dbReference>
<dbReference type="PANTHER" id="PTHR31970:SF9">
    <property type="entry name" value="MOLYBDATE TRANSPORTER 2"/>
    <property type="match status" value="1"/>
</dbReference>
<dbReference type="EMBL" id="VJMJ01000117">
    <property type="protein sequence ID" value="KAF0734151.1"/>
    <property type="molecule type" value="Genomic_DNA"/>
</dbReference>
<keyword evidence="1" id="KW-0472">Membrane</keyword>
<feature type="transmembrane region" description="Helical" evidence="1">
    <location>
        <begin position="79"/>
        <end position="99"/>
    </location>
</feature>
<feature type="transmembrane region" description="Helical" evidence="1">
    <location>
        <begin position="320"/>
        <end position="338"/>
    </location>
</feature>
<feature type="transmembrane region" description="Helical" evidence="1">
    <location>
        <begin position="279"/>
        <end position="299"/>
    </location>
</feature>
<dbReference type="VEuPathDB" id="FungiDB:AeMF1_003299"/>
<dbReference type="Pfam" id="PF16983">
    <property type="entry name" value="MFS_MOT1"/>
    <property type="match status" value="2"/>
</dbReference>
<sequence length="478" mass="52035">MDKSAIVDDAADEAQYIEAADVQAAYKSLPLLQRVFVVLRPWWWRDTKPFFTLQEFSGAFGDLGNYFPFIISLAVTKQIAFGPTLFFSGLFNVMIAAYFDIPIPVLPLRTVSAVAIASKYSKTEIAATGLLHGLVIFGLGITNLVTVVARYVPFCLVRGVQLGVGLQLLQNGVKQAYVHSATVTVNNKTHAITVKRSTDQLVWWGTDSIFVSIVLVLFCLGCMHRKGVPVALAVFIYGVIIAAINYHHMKGEWKLPDLSLGPDFSGMPDWPSHDDFKNAFVNMVLPQIPLSLLSGVLALEMLARDYYPNHKAPPASVRRISISMGFGDLAFCGFGMLAMGHGPGGLAAQYAFGARTNFAMLFLGGTKLVVFFIMGSTLVQLLQDGVFPSSVIGILVLFAGLFLSIVGLDIETRKHKGDVVVLLVTADTSLAIDTGRGFLVGAVTYLILRFAVNDPSTYKMISGPAESPRDETNERHEN</sequence>
<name>A0A6G0X2Z0_9STRA</name>
<evidence type="ECO:0000313" key="3">
    <source>
        <dbReference type="Proteomes" id="UP000481153"/>
    </source>
</evidence>
<comment type="caution">
    <text evidence="2">The sequence shown here is derived from an EMBL/GenBank/DDBJ whole genome shotgun (WGS) entry which is preliminary data.</text>
</comment>
<protein>
    <recommendedName>
        <fullName evidence="4">SLC26A/SulP transporter domain-containing protein</fullName>
    </recommendedName>
</protein>
<feature type="transmembrane region" description="Helical" evidence="1">
    <location>
        <begin position="358"/>
        <end position="379"/>
    </location>
</feature>
<gene>
    <name evidence="2" type="ORF">Ae201684_009019</name>
</gene>
<dbReference type="AlphaFoldDB" id="A0A6G0X2Z0"/>
<feature type="transmembrane region" description="Helical" evidence="1">
    <location>
        <begin position="227"/>
        <end position="246"/>
    </location>
</feature>
<accession>A0A6G0X2Z0</accession>
<dbReference type="Proteomes" id="UP000481153">
    <property type="component" value="Unassembled WGS sequence"/>
</dbReference>
<feature type="transmembrane region" description="Helical" evidence="1">
    <location>
        <begin position="129"/>
        <end position="152"/>
    </location>
</feature>
<feature type="transmembrane region" description="Helical" evidence="1">
    <location>
        <begin position="430"/>
        <end position="452"/>
    </location>
</feature>
<evidence type="ECO:0000256" key="1">
    <source>
        <dbReference type="SAM" id="Phobius"/>
    </source>
</evidence>
<organism evidence="2 3">
    <name type="scientific">Aphanomyces euteiches</name>
    <dbReference type="NCBI Taxonomy" id="100861"/>
    <lineage>
        <taxon>Eukaryota</taxon>
        <taxon>Sar</taxon>
        <taxon>Stramenopiles</taxon>
        <taxon>Oomycota</taxon>
        <taxon>Saprolegniomycetes</taxon>
        <taxon>Saprolegniales</taxon>
        <taxon>Verrucalvaceae</taxon>
        <taxon>Aphanomyces</taxon>
    </lineage>
</organism>
<keyword evidence="3" id="KW-1185">Reference proteome</keyword>